<proteinExistence type="predicted"/>
<keyword evidence="2" id="KW-0808">Transferase</keyword>
<dbReference type="InterPro" id="IPR016181">
    <property type="entry name" value="Acyl_CoA_acyltransferase"/>
</dbReference>
<dbReference type="GO" id="GO:0016747">
    <property type="term" value="F:acyltransferase activity, transferring groups other than amino-acyl groups"/>
    <property type="evidence" value="ECO:0007669"/>
    <property type="project" value="InterPro"/>
</dbReference>
<gene>
    <name evidence="2" type="ORF">C4520_08800</name>
</gene>
<dbReference type="SUPFAM" id="SSF55729">
    <property type="entry name" value="Acyl-CoA N-acyltransferases (Nat)"/>
    <property type="match status" value="1"/>
</dbReference>
<sequence length="148" mass="16991">MIIRLAEQDDLQQCRELDAIVSGLHSRKQFLEQRIRHRRAYLSIEEARVVGLITFQTNFIDCLYISLIIVHPDFRRRGIARKLINQVAGHSRNGKLFSSTEADNEQSIKMHEALGFQFSGYIDNLPQGKREILFCKNVARSSGPIPLP</sequence>
<evidence type="ECO:0000313" key="2">
    <source>
        <dbReference type="EMBL" id="RJP21985.1"/>
    </source>
</evidence>
<dbReference type="CDD" id="cd04301">
    <property type="entry name" value="NAT_SF"/>
    <property type="match status" value="1"/>
</dbReference>
<dbReference type="Gene3D" id="3.40.630.30">
    <property type="match status" value="1"/>
</dbReference>
<dbReference type="AlphaFoldDB" id="A0A3A4NTW1"/>
<dbReference type="Pfam" id="PF00583">
    <property type="entry name" value="Acetyltransf_1"/>
    <property type="match status" value="1"/>
</dbReference>
<dbReference type="InterPro" id="IPR000182">
    <property type="entry name" value="GNAT_dom"/>
</dbReference>
<dbReference type="Proteomes" id="UP000265882">
    <property type="component" value="Unassembled WGS sequence"/>
</dbReference>
<organism evidence="2 3">
    <name type="scientific">Abyssobacteria bacterium (strain SURF_5)</name>
    <dbReference type="NCBI Taxonomy" id="2093360"/>
    <lineage>
        <taxon>Bacteria</taxon>
        <taxon>Pseudomonadati</taxon>
        <taxon>Candidatus Hydrogenedentota</taxon>
        <taxon>Candidatus Abyssobacteria</taxon>
    </lineage>
</organism>
<protein>
    <submittedName>
        <fullName evidence="2">GNAT family N-acetyltransferase</fullName>
    </submittedName>
</protein>
<evidence type="ECO:0000259" key="1">
    <source>
        <dbReference type="PROSITE" id="PS51186"/>
    </source>
</evidence>
<accession>A0A3A4NTW1</accession>
<reference evidence="2 3" key="1">
    <citation type="journal article" date="2017" name="ISME J.">
        <title>Energy and carbon metabolisms in a deep terrestrial subsurface fluid microbial community.</title>
        <authorList>
            <person name="Momper L."/>
            <person name="Jungbluth S.P."/>
            <person name="Lee M.D."/>
            <person name="Amend J.P."/>
        </authorList>
    </citation>
    <scope>NUCLEOTIDE SEQUENCE [LARGE SCALE GENOMIC DNA]</scope>
    <source>
        <strain evidence="2">SURF_5</strain>
    </source>
</reference>
<evidence type="ECO:0000313" key="3">
    <source>
        <dbReference type="Proteomes" id="UP000265882"/>
    </source>
</evidence>
<dbReference type="PROSITE" id="PS51186">
    <property type="entry name" value="GNAT"/>
    <property type="match status" value="1"/>
</dbReference>
<dbReference type="EMBL" id="QZKU01000062">
    <property type="protein sequence ID" value="RJP21985.1"/>
    <property type="molecule type" value="Genomic_DNA"/>
</dbReference>
<feature type="domain" description="N-acetyltransferase" evidence="1">
    <location>
        <begin position="1"/>
        <end position="139"/>
    </location>
</feature>
<name>A0A3A4NTW1_ABYX5</name>
<comment type="caution">
    <text evidence="2">The sequence shown here is derived from an EMBL/GenBank/DDBJ whole genome shotgun (WGS) entry which is preliminary data.</text>
</comment>